<dbReference type="SUPFAM" id="SSF54277">
    <property type="entry name" value="CAD &amp; PB1 domains"/>
    <property type="match status" value="1"/>
</dbReference>
<organism evidence="9 10">
    <name type="scientific">Iris pallida</name>
    <name type="common">Sweet iris</name>
    <dbReference type="NCBI Taxonomy" id="29817"/>
    <lineage>
        <taxon>Eukaryota</taxon>
        <taxon>Viridiplantae</taxon>
        <taxon>Streptophyta</taxon>
        <taxon>Embryophyta</taxon>
        <taxon>Tracheophyta</taxon>
        <taxon>Spermatophyta</taxon>
        <taxon>Magnoliopsida</taxon>
        <taxon>Liliopsida</taxon>
        <taxon>Asparagales</taxon>
        <taxon>Iridaceae</taxon>
        <taxon>Iridoideae</taxon>
        <taxon>Irideae</taxon>
        <taxon>Iris</taxon>
    </lineage>
</organism>
<evidence type="ECO:0000256" key="4">
    <source>
        <dbReference type="ARBA" id="ARBA00023242"/>
    </source>
</evidence>
<dbReference type="Gene3D" id="3.10.20.90">
    <property type="entry name" value="Phosphatidylinositol 3-kinase Catalytic Subunit, Chain A, domain 1"/>
    <property type="match status" value="1"/>
</dbReference>
<evidence type="ECO:0000256" key="7">
    <source>
        <dbReference type="SAM" id="MobiDB-lite"/>
    </source>
</evidence>
<proteinExistence type="inferred from homology"/>
<sequence length="94" mass="10799">MFEFEGKLMAPNKNWLVVYTDNEGDVMLVGDDPWGEFCSMVRKIVIYTREKVQKMNPCTLESITEETMADSEEHESAEAQKKLVSTRAMDEQTS</sequence>
<evidence type="ECO:0000259" key="8">
    <source>
        <dbReference type="PROSITE" id="PS51745"/>
    </source>
</evidence>
<keyword evidence="10" id="KW-1185">Reference proteome</keyword>
<keyword evidence="4 6" id="KW-0539">Nucleus</keyword>
<comment type="subcellular location">
    <subcellularLocation>
        <location evidence="1 6">Nucleus</location>
    </subcellularLocation>
</comment>
<evidence type="ECO:0000313" key="9">
    <source>
        <dbReference type="EMBL" id="KAJ6794216.1"/>
    </source>
</evidence>
<dbReference type="InterPro" id="IPR053793">
    <property type="entry name" value="PB1-like"/>
</dbReference>
<dbReference type="GO" id="GO:0003677">
    <property type="term" value="F:DNA binding"/>
    <property type="evidence" value="ECO:0007669"/>
    <property type="project" value="InterPro"/>
</dbReference>
<evidence type="ECO:0000256" key="3">
    <source>
        <dbReference type="ARBA" id="ARBA00023163"/>
    </source>
</evidence>
<dbReference type="EMBL" id="JANAVB010042420">
    <property type="protein sequence ID" value="KAJ6794216.1"/>
    <property type="molecule type" value="Genomic_DNA"/>
</dbReference>
<gene>
    <name evidence="9" type="ORF">M6B38_231410</name>
</gene>
<reference evidence="9" key="1">
    <citation type="journal article" date="2023" name="GigaByte">
        <title>Genome assembly of the bearded iris, Iris pallida Lam.</title>
        <authorList>
            <person name="Bruccoleri R.E."/>
            <person name="Oakeley E.J."/>
            <person name="Faust A.M.E."/>
            <person name="Altorfer M."/>
            <person name="Dessus-Babus S."/>
            <person name="Burckhardt D."/>
            <person name="Oertli M."/>
            <person name="Naumann U."/>
            <person name="Petersen F."/>
            <person name="Wong J."/>
        </authorList>
    </citation>
    <scope>NUCLEOTIDE SEQUENCE</scope>
    <source>
        <strain evidence="9">GSM-AAB239-AS_SAM_17_03QT</strain>
    </source>
</reference>
<dbReference type="PROSITE" id="PS51745">
    <property type="entry name" value="PB1"/>
    <property type="match status" value="1"/>
</dbReference>
<feature type="domain" description="PB1" evidence="8">
    <location>
        <begin position="1"/>
        <end position="51"/>
    </location>
</feature>
<comment type="subunit">
    <text evidence="6">Homodimers and heterodimers.</text>
</comment>
<evidence type="ECO:0000256" key="6">
    <source>
        <dbReference type="RuleBase" id="RU004549"/>
    </source>
</evidence>
<comment type="function">
    <text evidence="6">Aux/IAA proteins are short-lived transcriptional factors that function as repressors of early auxin response genes at low auxin concentrations.</text>
</comment>
<name>A0AAX6DR67_IRIPA</name>
<dbReference type="Pfam" id="PF02309">
    <property type="entry name" value="AUX_IAA"/>
    <property type="match status" value="1"/>
</dbReference>
<evidence type="ECO:0000256" key="5">
    <source>
        <dbReference type="ARBA" id="ARBA00023294"/>
    </source>
</evidence>
<reference evidence="9" key="2">
    <citation type="submission" date="2023-04" db="EMBL/GenBank/DDBJ databases">
        <authorList>
            <person name="Bruccoleri R.E."/>
            <person name="Oakeley E.J."/>
            <person name="Faust A.-M."/>
            <person name="Dessus-Babus S."/>
            <person name="Altorfer M."/>
            <person name="Burckhardt D."/>
            <person name="Oertli M."/>
            <person name="Naumann U."/>
            <person name="Petersen F."/>
            <person name="Wong J."/>
        </authorList>
    </citation>
    <scope>NUCLEOTIDE SEQUENCE</scope>
    <source>
        <strain evidence="9">GSM-AAB239-AS_SAM_17_03QT</strain>
        <tissue evidence="9">Leaf</tissue>
    </source>
</reference>
<keyword evidence="6" id="KW-0678">Repressor</keyword>
<feature type="region of interest" description="Disordered" evidence="7">
    <location>
        <begin position="65"/>
        <end position="94"/>
    </location>
</feature>
<dbReference type="GO" id="GO:0006355">
    <property type="term" value="P:regulation of DNA-templated transcription"/>
    <property type="evidence" value="ECO:0007669"/>
    <property type="project" value="InterPro"/>
</dbReference>
<keyword evidence="3 6" id="KW-0804">Transcription</keyword>
<evidence type="ECO:0000256" key="2">
    <source>
        <dbReference type="ARBA" id="ARBA00023015"/>
    </source>
</evidence>
<dbReference type="PANTHER" id="PTHR31384:SF79">
    <property type="entry name" value="AUXIN RESPONSE FACTOR 2"/>
    <property type="match status" value="1"/>
</dbReference>
<keyword evidence="5 6" id="KW-0927">Auxin signaling pathway</keyword>
<dbReference type="InterPro" id="IPR044835">
    <property type="entry name" value="ARF_plant"/>
</dbReference>
<dbReference type="InterPro" id="IPR033389">
    <property type="entry name" value="AUX/IAA_dom"/>
</dbReference>
<accession>A0AAX6DR67</accession>
<evidence type="ECO:0000313" key="10">
    <source>
        <dbReference type="Proteomes" id="UP001140949"/>
    </source>
</evidence>
<dbReference type="PANTHER" id="PTHR31384">
    <property type="entry name" value="AUXIN RESPONSE FACTOR 4-RELATED"/>
    <property type="match status" value="1"/>
</dbReference>
<dbReference type="GO" id="GO:0005634">
    <property type="term" value="C:nucleus"/>
    <property type="evidence" value="ECO:0007669"/>
    <property type="project" value="UniProtKB-SubCell"/>
</dbReference>
<evidence type="ECO:0000256" key="1">
    <source>
        <dbReference type="ARBA" id="ARBA00004123"/>
    </source>
</evidence>
<dbReference type="Proteomes" id="UP001140949">
    <property type="component" value="Unassembled WGS sequence"/>
</dbReference>
<comment type="caution">
    <text evidence="9">The sequence shown here is derived from an EMBL/GenBank/DDBJ whole genome shotgun (WGS) entry which is preliminary data.</text>
</comment>
<comment type="similarity">
    <text evidence="6">Belongs to the Aux/IAA family.</text>
</comment>
<dbReference type="GO" id="GO:0009734">
    <property type="term" value="P:auxin-activated signaling pathway"/>
    <property type="evidence" value="ECO:0007669"/>
    <property type="project" value="UniProtKB-UniRule"/>
</dbReference>
<keyword evidence="2 6" id="KW-0805">Transcription regulation</keyword>
<dbReference type="AlphaFoldDB" id="A0AAX6DR67"/>
<protein>
    <recommendedName>
        <fullName evidence="6">Auxin-responsive protein</fullName>
    </recommendedName>
</protein>